<dbReference type="PROSITE" id="PS51186">
    <property type="entry name" value="GNAT"/>
    <property type="match status" value="1"/>
</dbReference>
<accession>A0A118HQ31</accession>
<dbReference type="Pfam" id="PF00583">
    <property type="entry name" value="Acetyltransf_1"/>
    <property type="match status" value="1"/>
</dbReference>
<dbReference type="InterPro" id="IPR016181">
    <property type="entry name" value="Acyl_CoA_acyltransferase"/>
</dbReference>
<protein>
    <submittedName>
        <fullName evidence="2">Acetyltransferase</fullName>
    </submittedName>
</protein>
<comment type="caution">
    <text evidence="2">The sequence shown here is derived from an EMBL/GenBank/DDBJ whole genome shotgun (WGS) entry which is preliminary data.</text>
</comment>
<dbReference type="SUPFAM" id="SSF55729">
    <property type="entry name" value="Acyl-CoA N-acyltransferases (Nat)"/>
    <property type="match status" value="1"/>
</dbReference>
<organism evidence="2 3">
    <name type="scientific">Burkholderia ubonensis</name>
    <dbReference type="NCBI Taxonomy" id="101571"/>
    <lineage>
        <taxon>Bacteria</taxon>
        <taxon>Pseudomonadati</taxon>
        <taxon>Pseudomonadota</taxon>
        <taxon>Betaproteobacteria</taxon>
        <taxon>Burkholderiales</taxon>
        <taxon>Burkholderiaceae</taxon>
        <taxon>Burkholderia</taxon>
        <taxon>Burkholderia cepacia complex</taxon>
    </lineage>
</organism>
<gene>
    <name evidence="2" type="ORF">WJ33_31170</name>
</gene>
<dbReference type="AlphaFoldDB" id="A0A118HQ31"/>
<evidence type="ECO:0000313" key="3">
    <source>
        <dbReference type="Proteomes" id="UP000064029"/>
    </source>
</evidence>
<dbReference type="EMBL" id="LOXM01000185">
    <property type="protein sequence ID" value="KVG61641.1"/>
    <property type="molecule type" value="Genomic_DNA"/>
</dbReference>
<dbReference type="CDD" id="cd04301">
    <property type="entry name" value="NAT_SF"/>
    <property type="match status" value="1"/>
</dbReference>
<dbReference type="GO" id="GO:0016747">
    <property type="term" value="F:acyltransferase activity, transferring groups other than amino-acyl groups"/>
    <property type="evidence" value="ECO:0007669"/>
    <property type="project" value="InterPro"/>
</dbReference>
<dbReference type="RefSeq" id="WP_059755094.1">
    <property type="nucleotide sequence ID" value="NZ_CP013415.1"/>
</dbReference>
<evidence type="ECO:0000313" key="2">
    <source>
        <dbReference type="EMBL" id="KVG61641.1"/>
    </source>
</evidence>
<dbReference type="OrthoDB" id="7356080at2"/>
<evidence type="ECO:0000259" key="1">
    <source>
        <dbReference type="PROSITE" id="PS51186"/>
    </source>
</evidence>
<dbReference type="Proteomes" id="UP000064029">
    <property type="component" value="Unassembled WGS sequence"/>
</dbReference>
<reference evidence="2 3" key="1">
    <citation type="submission" date="2015-11" db="EMBL/GenBank/DDBJ databases">
        <title>Expanding the genomic diversity of Burkholderia species for the development of highly accurate diagnostics.</title>
        <authorList>
            <person name="Sahl J."/>
            <person name="Keim P."/>
            <person name="Wagner D."/>
        </authorList>
    </citation>
    <scope>NUCLEOTIDE SEQUENCE [LARGE SCALE GENOMIC DNA]</scope>
    <source>
        <strain evidence="2 3">MSMB2036</strain>
    </source>
</reference>
<sequence length="142" mass="15697">MVEGDLGNFYDVRFSVRENRIHPHQVHLLDRSLLVAQIDQGGGWICTDSSTGAAAGVCLPILGDVPMIGALFVRPTYHGRGIGGELLSRSLDWLKSKGVDEVTLVTDPGSNADHFYQRRGWIRGDFDAYGVQVVFKKRLEGR</sequence>
<dbReference type="InterPro" id="IPR000182">
    <property type="entry name" value="GNAT_dom"/>
</dbReference>
<proteinExistence type="predicted"/>
<feature type="domain" description="N-acetyltransferase" evidence="1">
    <location>
        <begin position="1"/>
        <end position="140"/>
    </location>
</feature>
<name>A0A118HQ31_9BURK</name>
<dbReference type="Gene3D" id="3.40.630.30">
    <property type="match status" value="1"/>
</dbReference>
<keyword evidence="2" id="KW-0808">Transferase</keyword>